<dbReference type="EMBL" id="UOFG01000154">
    <property type="protein sequence ID" value="VAW61746.1"/>
    <property type="molecule type" value="Genomic_DNA"/>
</dbReference>
<dbReference type="PANTHER" id="PTHR35562:SF2">
    <property type="entry name" value="DNA ENDONUCLEASE SMRA-RELATED"/>
    <property type="match status" value="1"/>
</dbReference>
<dbReference type="SUPFAM" id="SSF160443">
    <property type="entry name" value="SMR domain-like"/>
    <property type="match status" value="1"/>
</dbReference>
<gene>
    <name evidence="2" type="ORF">MNBD_GAMMA11-2221</name>
</gene>
<dbReference type="Gene3D" id="3.30.1370.110">
    <property type="match status" value="1"/>
</dbReference>
<dbReference type="PANTHER" id="PTHR35562">
    <property type="entry name" value="DNA ENDONUCLEASE SMRA-RELATED"/>
    <property type="match status" value="1"/>
</dbReference>
<evidence type="ECO:0000259" key="1">
    <source>
        <dbReference type="PROSITE" id="PS50828"/>
    </source>
</evidence>
<reference evidence="2" key="1">
    <citation type="submission" date="2018-06" db="EMBL/GenBank/DDBJ databases">
        <authorList>
            <person name="Zhirakovskaya E."/>
        </authorList>
    </citation>
    <scope>NUCLEOTIDE SEQUENCE</scope>
</reference>
<dbReference type="PROSITE" id="PS50828">
    <property type="entry name" value="SMR"/>
    <property type="match status" value="1"/>
</dbReference>
<protein>
    <recommendedName>
        <fullName evidence="1">Smr domain-containing protein</fullName>
    </recommendedName>
</protein>
<dbReference type="InterPro" id="IPR002625">
    <property type="entry name" value="Smr_dom"/>
</dbReference>
<proteinExistence type="predicted"/>
<feature type="domain" description="Smr" evidence="1">
    <location>
        <begin position="102"/>
        <end position="183"/>
    </location>
</feature>
<organism evidence="2">
    <name type="scientific">hydrothermal vent metagenome</name>
    <dbReference type="NCBI Taxonomy" id="652676"/>
    <lineage>
        <taxon>unclassified sequences</taxon>
        <taxon>metagenomes</taxon>
        <taxon>ecological metagenomes</taxon>
    </lineage>
</organism>
<sequence length="187" mass="20693">MYIVYNFSGYSQADTMNKDDKNSIFTQAMQDVSPLSSDKASLKKTPAAIQKRADMPEPNIKDTLSDDFVPECGDFLEFMRPGIQKACLKQIRNGKIEIEDHLDLHGYHREDACKALLVFLDNAQQASYKLVRVVHGKGHHSGDGQPVLKAMVNKWLQNIPAVLAFVSTLPGDGGTGAVYVLLKKLAK</sequence>
<accession>A0A3B0Y030</accession>
<dbReference type="Pfam" id="PF01713">
    <property type="entry name" value="Smr"/>
    <property type="match status" value="1"/>
</dbReference>
<evidence type="ECO:0000313" key="2">
    <source>
        <dbReference type="EMBL" id="VAW61746.1"/>
    </source>
</evidence>
<dbReference type="SMART" id="SM00463">
    <property type="entry name" value="SMR"/>
    <property type="match status" value="1"/>
</dbReference>
<name>A0A3B0Y030_9ZZZZ</name>
<dbReference type="AlphaFoldDB" id="A0A3B0Y030"/>
<dbReference type="InterPro" id="IPR036063">
    <property type="entry name" value="Smr_dom_sf"/>
</dbReference>
<dbReference type="GO" id="GO:0004520">
    <property type="term" value="F:DNA endonuclease activity"/>
    <property type="evidence" value="ECO:0007669"/>
    <property type="project" value="TreeGrafter"/>
</dbReference>